<dbReference type="InterPro" id="IPR001448">
    <property type="entry name" value="SASP_alpha/beta-type"/>
</dbReference>
<gene>
    <name evidence="4" type="ordered locus">Nther_0157</name>
</gene>
<reference evidence="4 5" key="1">
    <citation type="submission" date="2008-04" db="EMBL/GenBank/DDBJ databases">
        <title>Complete sequence of chromosome of Natranaerobius thermophilus JW/NM-WN-LF.</title>
        <authorList>
            <consortium name="US DOE Joint Genome Institute"/>
            <person name="Copeland A."/>
            <person name="Lucas S."/>
            <person name="Lapidus A."/>
            <person name="Glavina del Rio T."/>
            <person name="Dalin E."/>
            <person name="Tice H."/>
            <person name="Bruce D."/>
            <person name="Goodwin L."/>
            <person name="Pitluck S."/>
            <person name="Chertkov O."/>
            <person name="Brettin T."/>
            <person name="Detter J.C."/>
            <person name="Han C."/>
            <person name="Kuske C.R."/>
            <person name="Schmutz J."/>
            <person name="Larimer F."/>
            <person name="Land M."/>
            <person name="Hauser L."/>
            <person name="Kyrpides N."/>
            <person name="Lykidis A."/>
            <person name="Mesbah N.M."/>
            <person name="Wiegel J."/>
        </authorList>
    </citation>
    <scope>NUCLEOTIDE SEQUENCE [LARGE SCALE GENOMIC DNA]</scope>
    <source>
        <strain evidence="5">ATCC BAA-1301 / DSM 18059 / JW/NM-WN-LF</strain>
    </source>
</reference>
<evidence type="ECO:0000313" key="4">
    <source>
        <dbReference type="EMBL" id="ACB83756.1"/>
    </source>
</evidence>
<organism evidence="4 5">
    <name type="scientific">Natranaerobius thermophilus (strain ATCC BAA-1301 / DSM 18059 / JW/NM-WN-LF)</name>
    <dbReference type="NCBI Taxonomy" id="457570"/>
    <lineage>
        <taxon>Bacteria</taxon>
        <taxon>Bacillati</taxon>
        <taxon>Bacillota</taxon>
        <taxon>Clostridia</taxon>
        <taxon>Natranaerobiales</taxon>
        <taxon>Natranaerobiaceae</taxon>
        <taxon>Natranaerobius</taxon>
    </lineage>
</organism>
<dbReference type="PROSITE" id="PS00304">
    <property type="entry name" value="SASP_1"/>
    <property type="match status" value="1"/>
</dbReference>
<evidence type="ECO:0000256" key="3">
    <source>
        <dbReference type="ARBA" id="ARBA00023125"/>
    </source>
</evidence>
<dbReference type="GO" id="GO:0006265">
    <property type="term" value="P:DNA topological change"/>
    <property type="evidence" value="ECO:0007669"/>
    <property type="project" value="InterPro"/>
</dbReference>
<dbReference type="InterPro" id="IPR018126">
    <property type="entry name" value="SASP_alpha/beta-type_CS"/>
</dbReference>
<name>B2A4A2_NATTJ</name>
<comment type="similarity">
    <text evidence="2">Belongs to the alpha/beta-type SASP family.</text>
</comment>
<comment type="function">
    <text evidence="1">SASP are bound to spore DNA. They are double-stranded DNA-binding proteins that cause DNA to change to an a-like conformation. They protect the DNA backbone from chemical and enzymatic cleavage and are thus involved in dormant spore's high resistance to UV light.</text>
</comment>
<dbReference type="InParanoid" id="B2A4A2"/>
<dbReference type="EMBL" id="CP001034">
    <property type="protein sequence ID" value="ACB83756.1"/>
    <property type="molecule type" value="Genomic_DNA"/>
</dbReference>
<dbReference type="eggNOG" id="ENOG5032Y0E">
    <property type="taxonomic scope" value="Bacteria"/>
</dbReference>
<evidence type="ECO:0000313" key="5">
    <source>
        <dbReference type="Proteomes" id="UP000001683"/>
    </source>
</evidence>
<dbReference type="FunCoup" id="B2A4A2">
    <property type="interactions" value="75"/>
</dbReference>
<dbReference type="Pfam" id="PF00269">
    <property type="entry name" value="SASP"/>
    <property type="match status" value="1"/>
</dbReference>
<dbReference type="GO" id="GO:0003690">
    <property type="term" value="F:double-stranded DNA binding"/>
    <property type="evidence" value="ECO:0007669"/>
    <property type="project" value="InterPro"/>
</dbReference>
<evidence type="ECO:0000256" key="2">
    <source>
        <dbReference type="ARBA" id="ARBA00005442"/>
    </source>
</evidence>
<dbReference type="STRING" id="457570.Nther_0157"/>
<dbReference type="Gene3D" id="6.10.10.80">
    <property type="entry name" value="Small, acid-soluble spore protein, alpha/beta type-like"/>
    <property type="match status" value="1"/>
</dbReference>
<dbReference type="HOGENOM" id="CLU_169738_3_0_9"/>
<reference evidence="4 5" key="2">
    <citation type="journal article" date="2011" name="J. Bacteriol.">
        <title>Complete genome sequence of the anaerobic, halophilic alkalithermophile Natranaerobius thermophilus JW/NM-WN-LF.</title>
        <authorList>
            <person name="Zhao B."/>
            <person name="Mesbah N.M."/>
            <person name="Dalin E."/>
            <person name="Goodwin L."/>
            <person name="Nolan M."/>
            <person name="Pitluck S."/>
            <person name="Chertkov O."/>
            <person name="Brettin T.S."/>
            <person name="Han J."/>
            <person name="Larimer F.W."/>
            <person name="Land M.L."/>
            <person name="Hauser L."/>
            <person name="Kyrpides N."/>
            <person name="Wiegel J."/>
        </authorList>
    </citation>
    <scope>NUCLEOTIDE SEQUENCE [LARGE SCALE GENOMIC DNA]</scope>
    <source>
        <strain evidence="5">ATCC BAA-1301 / DSM 18059 / JW/NM-WN-LF</strain>
    </source>
</reference>
<dbReference type="AlphaFoldDB" id="B2A4A2"/>
<evidence type="ECO:0000256" key="1">
    <source>
        <dbReference type="ARBA" id="ARBA00003863"/>
    </source>
</evidence>
<sequence>MARRRNRGVMSEELKYELAKELGVFDTVAREGWGSVPSRDCGNLTKLAIEKAEQMMRDQNQGF</sequence>
<dbReference type="KEGG" id="nth:Nther_0157"/>
<keyword evidence="5" id="KW-1185">Reference proteome</keyword>
<protein>
    <submittedName>
        <fullName evidence="4">Small, acid-soluble spore protein</fullName>
    </submittedName>
</protein>
<dbReference type="InterPro" id="IPR038300">
    <property type="entry name" value="SASP_sf_alpha/beta"/>
</dbReference>
<dbReference type="OrthoDB" id="1684060at2"/>
<dbReference type="Proteomes" id="UP000001683">
    <property type="component" value="Chromosome"/>
</dbReference>
<accession>B2A4A2</accession>
<proteinExistence type="inferred from homology"/>
<keyword evidence="3" id="KW-0238">DNA-binding</keyword>
<dbReference type="RefSeq" id="WP_012446647.1">
    <property type="nucleotide sequence ID" value="NC_010718.1"/>
</dbReference>